<sequence length="146" mass="15375">MITKKTALKEAGKFAVALEGPLGRRPLQPVIREFLPLFRDLRSSGANWSQIAALFAAAGVRSGSGQPLTDGVLRAMVSRAERASSPASAGEGKMPAMEGHRPVRHAGAPETPSPRPAARQSSSADHAALTDVAERIRRASALRSQS</sequence>
<protein>
    <submittedName>
        <fullName evidence="2">Uncharacterized protein</fullName>
    </submittedName>
</protein>
<evidence type="ECO:0000313" key="2">
    <source>
        <dbReference type="EMBL" id="RUM99480.1"/>
    </source>
</evidence>
<feature type="compositionally biased region" description="Low complexity" evidence="1">
    <location>
        <begin position="83"/>
        <end position="92"/>
    </location>
</feature>
<reference evidence="2 3" key="1">
    <citation type="submission" date="2018-11" db="EMBL/GenBank/DDBJ databases">
        <title>Pseudaminobacter arsenicus sp. nov., an arsenic-resistant bacterium isolated from arsenic-rich aquifers.</title>
        <authorList>
            <person name="Mu Y."/>
        </authorList>
    </citation>
    <scope>NUCLEOTIDE SEQUENCE [LARGE SCALE GENOMIC DNA]</scope>
    <source>
        <strain evidence="2 3">CB3</strain>
    </source>
</reference>
<dbReference type="AlphaFoldDB" id="A0A432VBD5"/>
<dbReference type="RefSeq" id="WP_128625720.1">
    <property type="nucleotide sequence ID" value="NZ_RKST01000001.1"/>
</dbReference>
<dbReference type="Proteomes" id="UP000281647">
    <property type="component" value="Unassembled WGS sequence"/>
</dbReference>
<evidence type="ECO:0000313" key="3">
    <source>
        <dbReference type="Proteomes" id="UP000281647"/>
    </source>
</evidence>
<dbReference type="EMBL" id="RKST01000001">
    <property type="protein sequence ID" value="RUM99480.1"/>
    <property type="molecule type" value="Genomic_DNA"/>
</dbReference>
<proteinExistence type="predicted"/>
<evidence type="ECO:0000256" key="1">
    <source>
        <dbReference type="SAM" id="MobiDB-lite"/>
    </source>
</evidence>
<dbReference type="OrthoDB" id="9955665at2"/>
<organism evidence="2 3">
    <name type="scientific">Borborobacter arsenicus</name>
    <dbReference type="NCBI Taxonomy" id="1851146"/>
    <lineage>
        <taxon>Bacteria</taxon>
        <taxon>Pseudomonadati</taxon>
        <taxon>Pseudomonadota</taxon>
        <taxon>Alphaproteobacteria</taxon>
        <taxon>Hyphomicrobiales</taxon>
        <taxon>Phyllobacteriaceae</taxon>
        <taxon>Borborobacter</taxon>
    </lineage>
</organism>
<name>A0A432VBD5_9HYPH</name>
<accession>A0A432VBD5</accession>
<comment type="caution">
    <text evidence="2">The sequence shown here is derived from an EMBL/GenBank/DDBJ whole genome shotgun (WGS) entry which is preliminary data.</text>
</comment>
<gene>
    <name evidence="2" type="ORF">EET67_00795</name>
</gene>
<keyword evidence="3" id="KW-1185">Reference proteome</keyword>
<feature type="region of interest" description="Disordered" evidence="1">
    <location>
        <begin position="79"/>
        <end position="146"/>
    </location>
</feature>